<keyword evidence="2" id="KW-1185">Reference proteome</keyword>
<dbReference type="AlphaFoldDB" id="A0A0D6JAA4"/>
<dbReference type="RefSeq" id="WP_052743603.1">
    <property type="nucleotide sequence ID" value="NZ_LN829118.1"/>
</dbReference>
<accession>A0A0D6JAA4</accession>
<dbReference type="KEGG" id="fiy:BN1229_v1_0342"/>
<reference evidence="2" key="1">
    <citation type="submission" date="2015-02" db="EMBL/GenBank/DDBJ databases">
        <authorList>
            <person name="Chooi Y.-H."/>
        </authorList>
    </citation>
    <scope>NUCLEOTIDE SEQUENCE [LARGE SCALE GENOMIC DNA]</scope>
    <source>
        <strain evidence="2">strain Y</strain>
    </source>
</reference>
<dbReference type="InterPro" id="IPR015000">
    <property type="entry name" value="EipB-like"/>
</dbReference>
<name>A0A0D6JAA4_9HYPH</name>
<evidence type="ECO:0000313" key="1">
    <source>
        <dbReference type="EMBL" id="CPR15401.1"/>
    </source>
</evidence>
<gene>
    <name evidence="1" type="ORF">YBN1229_v1_0342</name>
</gene>
<evidence type="ECO:0008006" key="3">
    <source>
        <dbReference type="Google" id="ProtNLM"/>
    </source>
</evidence>
<organism evidence="1 2">
    <name type="scientific">Candidatus Filomicrobium marinum</name>
    <dbReference type="NCBI Taxonomy" id="1608628"/>
    <lineage>
        <taxon>Bacteria</taxon>
        <taxon>Pseudomonadati</taxon>
        <taxon>Pseudomonadota</taxon>
        <taxon>Alphaproteobacteria</taxon>
        <taxon>Hyphomicrobiales</taxon>
        <taxon>Hyphomicrobiaceae</taxon>
        <taxon>Filomicrobium</taxon>
    </lineage>
</organism>
<proteinExistence type="predicted"/>
<dbReference type="Pfam" id="PF08904">
    <property type="entry name" value="EipB_like"/>
    <property type="match status" value="1"/>
</dbReference>
<evidence type="ECO:0000313" key="2">
    <source>
        <dbReference type="Proteomes" id="UP000033187"/>
    </source>
</evidence>
<dbReference type="Proteomes" id="UP000033187">
    <property type="component" value="Chromosome 1"/>
</dbReference>
<protein>
    <recommendedName>
        <fullName evidence="3">ATP-binding protein</fullName>
    </recommendedName>
</protein>
<dbReference type="KEGG" id="fil:BN1229_v1_0338"/>
<dbReference type="OrthoDB" id="9815514at2"/>
<dbReference type="EMBL" id="LN829119">
    <property type="protein sequence ID" value="CPR15401.1"/>
    <property type="molecule type" value="Genomic_DNA"/>
</dbReference>
<sequence length="290" mass="31668">MAALRYSGLMIGVLTFAFSGSMPIAAVAGAVQFVPHRAVYDISLARASPGSGISEMSGRMVYELVGSDCAGYTQKMRFVTRITGRDGEAQINDLRTSSWEQAEGKKLRFTTSQYRNDHLEETTQGNADRGKSGDTVKVQLTKPGHKGLEISGDVMFPMQHSLALIAAAKRGEDVLMAELYDGSEKGEKVYLTNAFIGHEVATAERLEGVPLGVQAKVDLKGRPVWPMAISYFDPQETQQDSVPSYELSFRLYDNGISTKLFIDYGDFAVEGALTDVTLLEKTKCEGQKGR</sequence>